<gene>
    <name evidence="7" type="ORF">CW360_02180</name>
</gene>
<dbReference type="AlphaFoldDB" id="A0A2I0CT84"/>
<comment type="caution">
    <text evidence="7">The sequence shown here is derived from an EMBL/GenBank/DDBJ whole genome shotgun (WGS) entry which is preliminary data.</text>
</comment>
<dbReference type="InterPro" id="IPR050204">
    <property type="entry name" value="AraC_XylS_family_regulators"/>
</dbReference>
<dbReference type="Proteomes" id="UP000242861">
    <property type="component" value="Unassembled WGS sequence"/>
</dbReference>
<sequence length="271" mass="29703">MPANTLLYLWPQRTFYLGELDGAVHLQLAASVLLFALDAPLLARCGSHSLRASSLLLPVGEKVVIEGGGRIALCYLDVFGHDLQHLSPRLQWQRGPVRGALAEQDAALAWLHEQSQAASPVTLDELAAWLEQLINPQQQSATVRGDPRIARVVELIQEDVACNRQIAELAAAVGLNVSRLTQLFRQQVGIPVRRYRQWHRLFVTSCLVAGGASLTDAALQAGFSDSAHFCHTFRSLAGMNPSQILLRPGRLFLQADLRPLAALPDQGKECR</sequence>
<feature type="domain" description="HTH araC/xylS-type" evidence="6">
    <location>
        <begin position="150"/>
        <end position="247"/>
    </location>
</feature>
<evidence type="ECO:0000256" key="5">
    <source>
        <dbReference type="ARBA" id="ARBA00037345"/>
    </source>
</evidence>
<evidence type="ECO:0000256" key="3">
    <source>
        <dbReference type="ARBA" id="ARBA00023125"/>
    </source>
</evidence>
<dbReference type="InterPro" id="IPR018062">
    <property type="entry name" value="HTH_AraC-typ_CS"/>
</dbReference>
<organism evidence="7 8">
    <name type="scientific">Pseudomonas fluvialis</name>
    <dbReference type="NCBI Taxonomy" id="1793966"/>
    <lineage>
        <taxon>Bacteria</taxon>
        <taxon>Pseudomonadati</taxon>
        <taxon>Pseudomonadota</taxon>
        <taxon>Gammaproteobacteria</taxon>
        <taxon>Pseudomonadales</taxon>
        <taxon>Pseudomonadaceae</taxon>
        <taxon>Pseudomonas</taxon>
    </lineage>
</organism>
<dbReference type="PROSITE" id="PS01124">
    <property type="entry name" value="HTH_ARAC_FAMILY_2"/>
    <property type="match status" value="1"/>
</dbReference>
<evidence type="ECO:0000259" key="6">
    <source>
        <dbReference type="PROSITE" id="PS01124"/>
    </source>
</evidence>
<dbReference type="GO" id="GO:0043565">
    <property type="term" value="F:sequence-specific DNA binding"/>
    <property type="evidence" value="ECO:0007669"/>
    <property type="project" value="InterPro"/>
</dbReference>
<dbReference type="Gene3D" id="1.10.10.60">
    <property type="entry name" value="Homeodomain-like"/>
    <property type="match status" value="1"/>
</dbReference>
<dbReference type="GO" id="GO:0003700">
    <property type="term" value="F:DNA-binding transcription factor activity"/>
    <property type="evidence" value="ECO:0007669"/>
    <property type="project" value="InterPro"/>
</dbReference>
<dbReference type="PANTHER" id="PTHR46796">
    <property type="entry name" value="HTH-TYPE TRANSCRIPTIONAL ACTIVATOR RHAS-RELATED"/>
    <property type="match status" value="1"/>
</dbReference>
<keyword evidence="4" id="KW-0804">Transcription</keyword>
<dbReference type="InterPro" id="IPR009057">
    <property type="entry name" value="Homeodomain-like_sf"/>
</dbReference>
<dbReference type="SUPFAM" id="SSF46689">
    <property type="entry name" value="Homeodomain-like"/>
    <property type="match status" value="2"/>
</dbReference>
<dbReference type="GO" id="GO:0009893">
    <property type="term" value="P:positive regulation of metabolic process"/>
    <property type="evidence" value="ECO:0007669"/>
    <property type="project" value="UniProtKB-ARBA"/>
</dbReference>
<evidence type="ECO:0000256" key="4">
    <source>
        <dbReference type="ARBA" id="ARBA00023163"/>
    </source>
</evidence>
<evidence type="ECO:0000256" key="1">
    <source>
        <dbReference type="ARBA" id="ARBA00004496"/>
    </source>
</evidence>
<accession>A0A2I0CT84</accession>
<evidence type="ECO:0000313" key="7">
    <source>
        <dbReference type="EMBL" id="PKF72550.1"/>
    </source>
</evidence>
<dbReference type="PROSITE" id="PS00041">
    <property type="entry name" value="HTH_ARAC_FAMILY_1"/>
    <property type="match status" value="1"/>
</dbReference>
<dbReference type="GO" id="GO:0005737">
    <property type="term" value="C:cytoplasm"/>
    <property type="evidence" value="ECO:0007669"/>
    <property type="project" value="UniProtKB-SubCell"/>
</dbReference>
<keyword evidence="2" id="KW-0805">Transcription regulation</keyword>
<dbReference type="InterPro" id="IPR018060">
    <property type="entry name" value="HTH_AraC"/>
</dbReference>
<comment type="subcellular location">
    <subcellularLocation>
        <location evidence="1">Cytoplasm</location>
    </subcellularLocation>
</comment>
<dbReference type="RefSeq" id="WP_101192587.1">
    <property type="nucleotide sequence ID" value="NZ_PIYS01000003.1"/>
</dbReference>
<dbReference type="SMART" id="SM00342">
    <property type="entry name" value="HTH_ARAC"/>
    <property type="match status" value="1"/>
</dbReference>
<comment type="function">
    <text evidence="5">Regulatory protein of the TOL plasmid xyl operons. XylS activates the xylXYZLTEGFJQKIH operon required for the degradation of toluene, m-xylene and p-xylene.</text>
</comment>
<evidence type="ECO:0000313" key="8">
    <source>
        <dbReference type="Proteomes" id="UP000242861"/>
    </source>
</evidence>
<protein>
    <submittedName>
        <fullName evidence="7">AraC family transcriptional regulator</fullName>
    </submittedName>
</protein>
<evidence type="ECO:0000256" key="2">
    <source>
        <dbReference type="ARBA" id="ARBA00023015"/>
    </source>
</evidence>
<reference evidence="8" key="1">
    <citation type="submission" date="2017-12" db="EMBL/GenBank/DDBJ databases">
        <authorList>
            <person name="Yu X.-Y."/>
        </authorList>
    </citation>
    <scope>NUCLEOTIDE SEQUENCE [LARGE SCALE GENOMIC DNA]</scope>
    <source>
        <strain evidence="8">ZYSR67-Z</strain>
    </source>
</reference>
<proteinExistence type="predicted"/>
<dbReference type="EMBL" id="PIYS01000003">
    <property type="protein sequence ID" value="PKF72550.1"/>
    <property type="molecule type" value="Genomic_DNA"/>
</dbReference>
<dbReference type="Pfam" id="PF12833">
    <property type="entry name" value="HTH_18"/>
    <property type="match status" value="1"/>
</dbReference>
<keyword evidence="3" id="KW-0238">DNA-binding</keyword>
<name>A0A2I0CT84_9PSED</name>